<keyword evidence="2" id="KW-1185">Reference proteome</keyword>
<dbReference type="EMBL" id="JANBPG010000013">
    <property type="protein sequence ID" value="KAJ1901856.1"/>
    <property type="molecule type" value="Genomic_DNA"/>
</dbReference>
<organism evidence="1 2">
    <name type="scientific">Kickxella alabastrina</name>
    <dbReference type="NCBI Taxonomy" id="61397"/>
    <lineage>
        <taxon>Eukaryota</taxon>
        <taxon>Fungi</taxon>
        <taxon>Fungi incertae sedis</taxon>
        <taxon>Zoopagomycota</taxon>
        <taxon>Kickxellomycotina</taxon>
        <taxon>Kickxellomycetes</taxon>
        <taxon>Kickxellales</taxon>
        <taxon>Kickxellaceae</taxon>
        <taxon>Kickxella</taxon>
    </lineage>
</organism>
<comment type="caution">
    <text evidence="1">The sequence shown here is derived from an EMBL/GenBank/DDBJ whole genome shotgun (WGS) entry which is preliminary data.</text>
</comment>
<protein>
    <submittedName>
        <fullName evidence="1">NineTeen Complex (NTC) component</fullName>
    </submittedName>
</protein>
<accession>A0ACC1IW22</accession>
<evidence type="ECO:0000313" key="2">
    <source>
        <dbReference type="Proteomes" id="UP001150581"/>
    </source>
</evidence>
<proteinExistence type="predicted"/>
<reference evidence="1" key="1">
    <citation type="submission" date="2022-07" db="EMBL/GenBank/DDBJ databases">
        <title>Phylogenomic reconstructions and comparative analyses of Kickxellomycotina fungi.</title>
        <authorList>
            <person name="Reynolds N.K."/>
            <person name="Stajich J.E."/>
            <person name="Barry K."/>
            <person name="Grigoriev I.V."/>
            <person name="Crous P."/>
            <person name="Smith M.E."/>
        </authorList>
    </citation>
    <scope>NUCLEOTIDE SEQUENCE</scope>
    <source>
        <strain evidence="1">Benny 63K</strain>
    </source>
</reference>
<name>A0ACC1IW22_9FUNG</name>
<dbReference type="Proteomes" id="UP001150581">
    <property type="component" value="Unassembled WGS sequence"/>
</dbReference>
<evidence type="ECO:0000313" key="1">
    <source>
        <dbReference type="EMBL" id="KAJ1901856.1"/>
    </source>
</evidence>
<sequence>MAETSKPGGYGQSGRPPKIKNKNAAVIQITAEQLIREAYERQGTVQKAPRQKVLDGEELSDYQMRRRREFEEGVRKNRSNIGEWLRYATWEESQQQVGRARSIYERALEVDSRNQTIYIKYAEMEMKNKNTNLARNLYDRAITVLPRVAQFWYRYTYMEELLGNVSGAREIFDRWMQWEPEEDAWNAYVKFERRYAEIDRARAILERFVYVHPQPKSWLKWTAFEEELHEYDRVRQVFGLAIDRLGEAFMDQHIFISFAKFEVRMKEHERARAIYKYALERLPKSKSQALYNQYTLFEKQFGDREEIENVIVTKRRMHYEALLKQDSKDYDSWIDYAKLEEDAAQTDPLLPESIDRARDVYERAIAEYPGVAEKRLWRRYIYLWLNYALFEEIQAKDLLRARQVYQACIDLLPHKTFTFAKLWLQYAWFEIRCLNLIQARKALGRALGTCPKDKLFRGYIEIELELREFDRVRTLYTKYLEFNPTNCATWIEFSKLESALGENERCQAIFDMAVEQPTLDMPEVLWKAYIDFEFDQADYDKTRSLYERLLDLTHHVKVWISMAHFELTVPHTTQDKEQPLARARAVYERAYAKLKKEGLKEERLVLLDAWLETETECSAGGGGDPAMVERKMPKRVRRRREIADGSLEEYFDYVFPDDEEQGARFKLLAKAHMWKQKAKSTSESAAPDVPADASETESKNGSKDHSESESE</sequence>
<gene>
    <name evidence="1" type="primary">CLF1</name>
    <name evidence="1" type="ORF">LPJ66_000467</name>
</gene>